<name>A0A0H3DQU3_EDWTF</name>
<dbReference type="SUPFAM" id="SSF116927">
    <property type="entry name" value="EspA/CesA-like"/>
    <property type="match status" value="1"/>
</dbReference>
<dbReference type="Proteomes" id="UP000002230">
    <property type="component" value="Chromosome"/>
</dbReference>
<gene>
    <name evidence="1" type="primary">eseB</name>
    <name evidence="1" type="ordered locus">ETAF_0816</name>
</gene>
<accession>A0A0H3DQU3</accession>
<reference evidence="2" key="1">
    <citation type="submission" date="2010-08" db="EMBL/GenBank/DDBJ databases">
        <title>Genome comparisons of Edwardsiella bacteria analysed using deep sequencing technology.</title>
        <authorList>
            <person name="van Soest J.J."/>
            <person name="Henkel C.V."/>
            <person name="Jansen H.J."/>
            <person name="van den Hondel C.A.M.J.J."/>
            <person name="Bloemberg G.V."/>
            <person name="Meijer A.H."/>
            <person name="Spaink H.P."/>
        </authorList>
    </citation>
    <scope>NUCLEOTIDE SEQUENCE [LARGE SCALE GENOMIC DNA]</scope>
    <source>
        <strain evidence="2">FL6-60</strain>
    </source>
</reference>
<dbReference type="KEGG" id="etd:ETAF_0816"/>
<dbReference type="SMR" id="A0A0H3DQU3"/>
<sequence length="198" mass="21733">MTVNTDYHGGVNHVGANGYDNNLDRMAGQGDSIMSDGISVLYQFMTLFTDLAQGKYDQMKAKADRARNSQQVANQIDAIIAKFKKAGDKGDLPPEVLKYLRDHNINITVQDDGKNATSDIDQYLKSIGHPDGKGLDKGELDVIKGALETDSGRSSDFVTQAQLQIQKTMQSYNVCVSLINSMQTLLAEMNKSIAQNIR</sequence>
<organism evidence="1 2">
    <name type="scientific">Edwardsiella tarda (strain FL6-60)</name>
    <dbReference type="NCBI Taxonomy" id="718251"/>
    <lineage>
        <taxon>Bacteria</taxon>
        <taxon>Pseudomonadati</taxon>
        <taxon>Pseudomonadota</taxon>
        <taxon>Gammaproteobacteria</taxon>
        <taxon>Enterobacterales</taxon>
        <taxon>Hafniaceae</taxon>
        <taxon>Edwardsiella</taxon>
    </lineage>
</organism>
<dbReference type="Pfam" id="PF03433">
    <property type="entry name" value="EspA"/>
    <property type="match status" value="1"/>
</dbReference>
<protein>
    <submittedName>
        <fullName evidence="1">EseB</fullName>
    </submittedName>
</protein>
<reference evidence="1 2" key="2">
    <citation type="journal article" date="2011" name="BMC Immunol.">
        <title>Comparison of static immersion and intravenous injection systems for exposure of zebrafish embryos to the natural pathogen Edwardsiella tarda.</title>
        <authorList>
            <person name="van Soest J.J."/>
            <person name="Stockhammer O.W."/>
            <person name="Ordas A."/>
            <person name="Bloemberg G.V."/>
            <person name="Spaink H.P."/>
            <person name="Meijer A.H."/>
        </authorList>
    </citation>
    <scope>NUCLEOTIDE SEQUENCE [LARGE SCALE GENOMIC DNA]</scope>
    <source>
        <strain evidence="1 2">FL6-60</strain>
    </source>
</reference>
<evidence type="ECO:0000313" key="1">
    <source>
        <dbReference type="EMBL" id="ADM40935.1"/>
    </source>
</evidence>
<dbReference type="AlphaFoldDB" id="A0A0H3DQU3"/>
<dbReference type="InterPro" id="IPR005095">
    <property type="entry name" value="EspA"/>
</dbReference>
<proteinExistence type="predicted"/>
<keyword evidence="2" id="KW-1185">Reference proteome</keyword>
<dbReference type="HOGENOM" id="CLU_091357_1_0_6"/>
<dbReference type="EMBL" id="CP002154">
    <property type="protein sequence ID" value="ADM40935.1"/>
    <property type="molecule type" value="Genomic_DNA"/>
</dbReference>
<dbReference type="InterPro" id="IPR035074">
    <property type="entry name" value="EspA/CesA-like"/>
</dbReference>
<evidence type="ECO:0000313" key="2">
    <source>
        <dbReference type="Proteomes" id="UP000002230"/>
    </source>
</evidence>
<dbReference type="PATRIC" id="fig|718251.5.peg.836"/>